<keyword evidence="3" id="KW-0498">Mitosis</keyword>
<evidence type="ECO:0008006" key="9">
    <source>
        <dbReference type="Google" id="ProtNLM"/>
    </source>
</evidence>
<dbReference type="OrthoDB" id="200660at2759"/>
<accession>I4YHI7</accession>
<sequence>MTLSKLKFKDKLIQKGIQTNEQLKRLQALQKELSEWDQDQIEPTSVHGVAKQLLDKSLLLHKDKHIKALVAASFVDILRICAPDAPYTLPELKDIFAFIFRQVAHLWKPPKDKRQNDVQCYQEYYYILRTMADVSCVVLVCDLPNADDIINDVFKDFLSGIRPDTSPRLQGFMADILSQLIDESNSIPTDIIEAMLIAFSDKTAKINPAKHKLVVEVCNRTSERLQKSVCQYFNEILLKVLDEEYSEQTFDEVIGAHKIIRSIHRHSPRILLSTIPQIEAELLSENNDLRDVATRTLGRMLGEPTSDNAYSSLAKEHPNTFRAWIDRRRDMSPSIRAVIVEHAPSIILTHPQLSNEIITTVSDKLRDFDDKVRATACQFFQKITYEIALTYTSRSTLDELALRCKDKKAVVRQEAFESLARMYSLAYADINLGNVNASEKFGWIPRAILAPLHISFPAQAASIKLQVERTLVKYILPLNAESEVAWVDRFLKVYEVLSDDEKKALLTLTGVCNSAQRLYTIRYVECCEEFNNDRDDKEKKERILSYIKLVSSLFPEDSKASTDLQEFVKLNETRLYKTLKIAMDPQQCDFKTLQKCQAELHRRLEQISGNNKTLPSTFDALLLKSTYQFVNKSSIPHLLKKYVNGSMSAHSVLLAIAKFTPLMFKNHISELVKQINDERSALVALRSLAAIAKADRSSIPTEKRFTDRLIRFANQGSHEEIKFATRILSYVDSAQETLKNITQATINDLSLTNEEGLMKRMSFLAEVAKSSPDIVQDQVEAMYEFISNDLMQRPHNSVDPDVDIDMEWVDDEDRIDALTFAKVDALRLCTYITKMKSDNPDQEVEMAKTVGQLFSKILRKKGDVLTLVEEEEMDSDVKNDDEEKYQLPAFVRSRLRLRTLLSLLKMAQDERLEKEIVRSKFLLMSVAVQDVAYSVRRIYLDKLVKYLARFKIPYHYNVYVFLTAHEPVPDITTSSQIYVQSMLRRQPPKVRLNAFEMIFYRLLHTLAHHPDFSSHPADIEATSKYINFYLEMVATIENISLLYYLAGRLKTVRDITTKDNSINLYILSELGQHLTSTLANQRKWTLASYEGKVKLATDIFKPLPSSEVQREISQKVYLTEEMMSSLNSVKNKPIQRKKKLAESGNTTKKPAKRARRKHNWEDEDSEKDSNESGSDIALTDDDTKEKRRGPTRKARPNGKRIHDSDEDEDEDEDEENDENMSVESVTA</sequence>
<comment type="subcellular location">
    <subcellularLocation>
        <location evidence="1">Nucleus</location>
    </subcellularLocation>
</comment>
<evidence type="ECO:0000256" key="4">
    <source>
        <dbReference type="ARBA" id="ARBA00023242"/>
    </source>
</evidence>
<dbReference type="HOGENOM" id="CLU_002562_1_0_1"/>
<dbReference type="RefSeq" id="XP_006956804.1">
    <property type="nucleotide sequence ID" value="XM_006956742.1"/>
</dbReference>
<dbReference type="GO" id="GO:0006281">
    <property type="term" value="P:DNA repair"/>
    <property type="evidence" value="ECO:0007669"/>
    <property type="project" value="TreeGrafter"/>
</dbReference>
<name>I4YHI7_WALMC</name>
<keyword evidence="5" id="KW-0131">Cell cycle</keyword>
<dbReference type="AlphaFoldDB" id="I4YHI7"/>
<feature type="compositionally biased region" description="Basic residues" evidence="6">
    <location>
        <begin position="1186"/>
        <end position="1199"/>
    </location>
</feature>
<dbReference type="GO" id="GO:0007064">
    <property type="term" value="P:mitotic sister chromatid cohesion"/>
    <property type="evidence" value="ECO:0007669"/>
    <property type="project" value="InterPro"/>
</dbReference>
<keyword evidence="2" id="KW-0132">Cell division</keyword>
<dbReference type="InterPro" id="IPR039776">
    <property type="entry name" value="Pds5"/>
</dbReference>
<dbReference type="SUPFAM" id="SSF48371">
    <property type="entry name" value="ARM repeat"/>
    <property type="match status" value="1"/>
</dbReference>
<keyword evidence="8" id="KW-1185">Reference proteome</keyword>
<evidence type="ECO:0000313" key="8">
    <source>
        <dbReference type="Proteomes" id="UP000005242"/>
    </source>
</evidence>
<dbReference type="STRING" id="671144.I4YHI7"/>
<dbReference type="Pfam" id="PF20168">
    <property type="entry name" value="PDS5"/>
    <property type="match status" value="1"/>
</dbReference>
<dbReference type="OMA" id="YPPAYNM"/>
<dbReference type="CDD" id="cd19953">
    <property type="entry name" value="PDS5"/>
    <property type="match status" value="1"/>
</dbReference>
<dbReference type="InterPro" id="IPR016024">
    <property type="entry name" value="ARM-type_fold"/>
</dbReference>
<evidence type="ECO:0000256" key="2">
    <source>
        <dbReference type="ARBA" id="ARBA00022618"/>
    </source>
</evidence>
<dbReference type="FunCoup" id="I4YHI7">
    <property type="interactions" value="497"/>
</dbReference>
<dbReference type="eggNOG" id="KOG1525">
    <property type="taxonomic scope" value="Eukaryota"/>
</dbReference>
<feature type="region of interest" description="Disordered" evidence="6">
    <location>
        <begin position="1128"/>
        <end position="1227"/>
    </location>
</feature>
<gene>
    <name evidence="7" type="ORF">WALSEDRAFT_67682</name>
</gene>
<dbReference type="Proteomes" id="UP000005242">
    <property type="component" value="Unassembled WGS sequence"/>
</dbReference>
<reference evidence="7 8" key="1">
    <citation type="journal article" date="2012" name="Fungal Genet. Biol.">
        <title>The genome of the xerotolerant mold Wallemia sebi reveals adaptations to osmotic stress and suggests cryptic sexual reproduction.</title>
        <authorList>
            <person name="Padamsee M."/>
            <person name="Kumar T.K.A."/>
            <person name="Riley R."/>
            <person name="Binder M."/>
            <person name="Boyd A."/>
            <person name="Calvo A.M."/>
            <person name="Furukawa K."/>
            <person name="Hesse C."/>
            <person name="Hohmann S."/>
            <person name="James T.Y."/>
            <person name="LaButti K."/>
            <person name="Lapidus A."/>
            <person name="Lindquist E."/>
            <person name="Lucas S."/>
            <person name="Miller K."/>
            <person name="Shantappa S."/>
            <person name="Grigoriev I.V."/>
            <person name="Hibbett D.S."/>
            <person name="McLaughlin D.J."/>
            <person name="Spatafora J.W."/>
            <person name="Aime M.C."/>
        </authorList>
    </citation>
    <scope>NUCLEOTIDE SEQUENCE [LARGE SCALE GENOMIC DNA]</scope>
    <source>
        <strain evidence="8">ATCC MYA-4683 / CBS 633.66</strain>
    </source>
</reference>
<dbReference type="GeneID" id="18475282"/>
<evidence type="ECO:0000256" key="3">
    <source>
        <dbReference type="ARBA" id="ARBA00022776"/>
    </source>
</evidence>
<dbReference type="EMBL" id="JH668225">
    <property type="protein sequence ID" value="EIM23429.1"/>
    <property type="molecule type" value="Genomic_DNA"/>
</dbReference>
<dbReference type="PANTHER" id="PTHR12663:SF0">
    <property type="entry name" value="PRECOCIOUS DISSOCIATION OF SISTERS 5, ISOFORM A"/>
    <property type="match status" value="1"/>
</dbReference>
<evidence type="ECO:0000256" key="1">
    <source>
        <dbReference type="ARBA" id="ARBA00004123"/>
    </source>
</evidence>
<keyword evidence="4" id="KW-0539">Nucleus</keyword>
<evidence type="ECO:0000256" key="6">
    <source>
        <dbReference type="SAM" id="MobiDB-lite"/>
    </source>
</evidence>
<dbReference type="InterPro" id="IPR011989">
    <property type="entry name" value="ARM-like"/>
</dbReference>
<dbReference type="PANTHER" id="PTHR12663">
    <property type="entry name" value="ANDROGEN INDUCED INHIBITOR OF PROLIFERATION AS3 / PDS5-RELATED"/>
    <property type="match status" value="1"/>
</dbReference>
<dbReference type="GO" id="GO:0051301">
    <property type="term" value="P:cell division"/>
    <property type="evidence" value="ECO:0007669"/>
    <property type="project" value="UniProtKB-KW"/>
</dbReference>
<protein>
    <recommendedName>
        <fullName evidence="9">ARM repeat-containing protein</fullName>
    </recommendedName>
</protein>
<evidence type="ECO:0000313" key="7">
    <source>
        <dbReference type="EMBL" id="EIM23429.1"/>
    </source>
</evidence>
<proteinExistence type="predicted"/>
<dbReference type="KEGG" id="wse:WALSEDRAFT_67682"/>
<organism evidence="7 8">
    <name type="scientific">Wallemia mellicola (strain ATCC MYA-4683 / CBS 633.66)</name>
    <name type="common">Wallemia sebi (CBS 633.66)</name>
    <dbReference type="NCBI Taxonomy" id="671144"/>
    <lineage>
        <taxon>Eukaryota</taxon>
        <taxon>Fungi</taxon>
        <taxon>Dikarya</taxon>
        <taxon>Basidiomycota</taxon>
        <taxon>Wallemiomycotina</taxon>
        <taxon>Wallemiomycetes</taxon>
        <taxon>Wallemiales</taxon>
        <taxon>Wallemiaceae</taxon>
        <taxon>Wallemia</taxon>
    </lineage>
</organism>
<feature type="compositionally biased region" description="Basic residues" evidence="6">
    <location>
        <begin position="1149"/>
        <end position="1158"/>
    </location>
</feature>
<evidence type="ECO:0000256" key="5">
    <source>
        <dbReference type="ARBA" id="ARBA00023306"/>
    </source>
</evidence>
<dbReference type="InParanoid" id="I4YHI7"/>
<dbReference type="GO" id="GO:0005634">
    <property type="term" value="C:nucleus"/>
    <property type="evidence" value="ECO:0007669"/>
    <property type="project" value="UniProtKB-SubCell"/>
</dbReference>
<feature type="compositionally biased region" description="Acidic residues" evidence="6">
    <location>
        <begin position="1204"/>
        <end position="1220"/>
    </location>
</feature>
<dbReference type="Gene3D" id="1.25.10.10">
    <property type="entry name" value="Leucine-rich Repeat Variant"/>
    <property type="match status" value="1"/>
</dbReference>
<dbReference type="GO" id="GO:0000785">
    <property type="term" value="C:chromatin"/>
    <property type="evidence" value="ECO:0007669"/>
    <property type="project" value="TreeGrafter"/>
</dbReference>